<sequence length="494" mass="58243">MAAEAEPDKAESPILEIPKQDFFQEAKTLIAQHYEKINESKVQGTSINVFRNKHQKLKSSKFIPLEIKKKETLDVVQELQVVHKRICFAKDYSRSGPSEEPPQQTSFKEPHIFKVKQKCKEAVDLIVTEQVKLGKIVTNIESVSKKMEKEKQQHHGKPRTLDSFCPFPIVNHGLHLRPMTSPMGLLKENDRALYDWRGVVSKRFSCLARDSSWPTFSESSVFQDYYTKTFMKKEQQSVKPESKPQPSVKPIPSKSDKFGNKVKRIGPHIEIFQVFRGRKKLTITKNIVKMITVIQALIRGWLERRRFRRIMTKALYHGPNLRAVINKYCRLIYRVKYRLGLWRTRQIINLAELEEWMDRKKFYETMFAKREDWRGLGRSELLKFFNDCGHFPTQQQIDEVWDLVHREDREKYSEITKKSNAIEMLFTLYPPQGAHVRNNNWLRSTWLRPIVNGEEGYKYIVSGHPVLKRANIRIVGKLVARSMRERKMRQHYLS</sequence>
<dbReference type="RefSeq" id="XP_072831997.1">
    <property type="nucleotide sequence ID" value="XM_072975896.1"/>
</dbReference>
<evidence type="ECO:0000313" key="9">
    <source>
        <dbReference type="RefSeq" id="XP_072831974.1"/>
    </source>
</evidence>
<dbReference type="RefSeq" id="XP_072831985.1">
    <property type="nucleotide sequence ID" value="XM_072975884.1"/>
</dbReference>
<evidence type="ECO:0000313" key="10">
    <source>
        <dbReference type="RefSeq" id="XP_072831976.1"/>
    </source>
</evidence>
<protein>
    <submittedName>
        <fullName evidence="3 4">IQ domain-containing protein M isoform X1</fullName>
    </submittedName>
</protein>
<dbReference type="RefSeq" id="XP_072831967.1">
    <property type="nucleotide sequence ID" value="XM_072975866.1"/>
</dbReference>
<dbReference type="RefSeq" id="XP_072831965.1">
    <property type="nucleotide sequence ID" value="XM_072975864.1"/>
</dbReference>
<dbReference type="SMART" id="SM00015">
    <property type="entry name" value="IQ"/>
    <property type="match status" value="1"/>
</dbReference>
<gene>
    <name evidence="3 4 5 6 7 8 9 10 11 12 13 14 15 16 17" type="primary">IQCM</name>
</gene>
<evidence type="ECO:0000313" key="16">
    <source>
        <dbReference type="RefSeq" id="XP_072831996.1"/>
    </source>
</evidence>
<evidence type="ECO:0000313" key="14">
    <source>
        <dbReference type="RefSeq" id="XP_072831990.1"/>
    </source>
</evidence>
<evidence type="ECO:0000313" key="13">
    <source>
        <dbReference type="RefSeq" id="XP_072831985.1"/>
    </source>
</evidence>
<evidence type="ECO:0000313" key="17">
    <source>
        <dbReference type="RefSeq" id="XP_072831997.1"/>
    </source>
</evidence>
<dbReference type="RefSeq" id="XP_072831963.1">
    <property type="nucleotide sequence ID" value="XM_072975862.1"/>
</dbReference>
<evidence type="ECO:0000313" key="3">
    <source>
        <dbReference type="RefSeq" id="XP_072831955.1"/>
    </source>
</evidence>
<dbReference type="RefSeq" id="XP_072831982.1">
    <property type="nucleotide sequence ID" value="XM_072975881.1"/>
</dbReference>
<name>A0ABM5EFM8_VICPA</name>
<organism evidence="2 4">
    <name type="scientific">Vicugna pacos</name>
    <name type="common">Alpaca</name>
    <name type="synonym">Lama pacos</name>
    <dbReference type="NCBI Taxonomy" id="30538"/>
    <lineage>
        <taxon>Eukaryota</taxon>
        <taxon>Metazoa</taxon>
        <taxon>Chordata</taxon>
        <taxon>Craniata</taxon>
        <taxon>Vertebrata</taxon>
        <taxon>Euteleostomi</taxon>
        <taxon>Mammalia</taxon>
        <taxon>Eutheria</taxon>
        <taxon>Laurasiatheria</taxon>
        <taxon>Artiodactyla</taxon>
        <taxon>Tylopoda</taxon>
        <taxon>Camelidae</taxon>
        <taxon>Vicugna</taxon>
    </lineage>
</organism>
<dbReference type="PANTHER" id="PTHR35978">
    <property type="entry name" value="IQ DOMAIN-CONTAINING PROTEIN M"/>
    <property type="match status" value="1"/>
</dbReference>
<dbReference type="Proteomes" id="UP001652581">
    <property type="component" value="Chromosome 2"/>
</dbReference>
<dbReference type="RefSeq" id="XP_072831976.1">
    <property type="nucleotide sequence ID" value="XM_072975875.1"/>
</dbReference>
<dbReference type="PANTHER" id="PTHR35978:SF1">
    <property type="entry name" value="IQ DOMAIN-CONTAINING PROTEIN M"/>
    <property type="match status" value="1"/>
</dbReference>
<dbReference type="PROSITE" id="PS50096">
    <property type="entry name" value="IQ"/>
    <property type="match status" value="1"/>
</dbReference>
<evidence type="ECO:0000313" key="12">
    <source>
        <dbReference type="RefSeq" id="XP_072831982.1"/>
    </source>
</evidence>
<dbReference type="RefSeq" id="XP_072831979.1">
    <property type="nucleotide sequence ID" value="XM_072975878.1"/>
</dbReference>
<evidence type="ECO:0000313" key="7">
    <source>
        <dbReference type="RefSeq" id="XP_072831967.1"/>
    </source>
</evidence>
<dbReference type="RefSeq" id="XP_072831972.1">
    <property type="nucleotide sequence ID" value="XM_072975871.1"/>
</dbReference>
<dbReference type="InterPro" id="IPR000048">
    <property type="entry name" value="IQ_motif_EF-hand-BS"/>
</dbReference>
<evidence type="ECO:0000313" key="2">
    <source>
        <dbReference type="Proteomes" id="UP001652581"/>
    </source>
</evidence>
<accession>A0ABM5EFM8</accession>
<evidence type="ECO:0000313" key="11">
    <source>
        <dbReference type="RefSeq" id="XP_072831979.1"/>
    </source>
</evidence>
<dbReference type="RefSeq" id="XP_072831955.1">
    <property type="nucleotide sequence ID" value="XM_072975854.1"/>
</dbReference>
<evidence type="ECO:0000313" key="8">
    <source>
        <dbReference type="RefSeq" id="XP_072831972.1"/>
    </source>
</evidence>
<evidence type="ECO:0000256" key="1">
    <source>
        <dbReference type="SAM" id="MobiDB-lite"/>
    </source>
</evidence>
<dbReference type="Pfam" id="PF00612">
    <property type="entry name" value="IQ"/>
    <property type="match status" value="1"/>
</dbReference>
<dbReference type="GeneID" id="140700988"/>
<dbReference type="RefSeq" id="XP_072831974.1">
    <property type="nucleotide sequence ID" value="XM_072975873.1"/>
</dbReference>
<evidence type="ECO:0000313" key="5">
    <source>
        <dbReference type="RefSeq" id="XP_072831963.1"/>
    </source>
</evidence>
<evidence type="ECO:0000313" key="15">
    <source>
        <dbReference type="RefSeq" id="XP_072831995.1"/>
    </source>
</evidence>
<feature type="compositionally biased region" description="Basic and acidic residues" evidence="1">
    <location>
        <begin position="233"/>
        <end position="242"/>
    </location>
</feature>
<dbReference type="RefSeq" id="XP_072831995.1">
    <property type="nucleotide sequence ID" value="XM_072975894.1"/>
</dbReference>
<dbReference type="RefSeq" id="XP_072831959.1">
    <property type="nucleotide sequence ID" value="XM_072975858.1"/>
</dbReference>
<proteinExistence type="predicted"/>
<dbReference type="RefSeq" id="XP_072831996.1">
    <property type="nucleotide sequence ID" value="XM_072975895.1"/>
</dbReference>
<dbReference type="RefSeq" id="XP_072831990.1">
    <property type="nucleotide sequence ID" value="XM_072975889.1"/>
</dbReference>
<evidence type="ECO:0000313" key="4">
    <source>
        <dbReference type="RefSeq" id="XP_072831959.1"/>
    </source>
</evidence>
<feature type="region of interest" description="Disordered" evidence="1">
    <location>
        <begin position="233"/>
        <end position="253"/>
    </location>
</feature>
<keyword evidence="2" id="KW-1185">Reference proteome</keyword>
<reference evidence="2 3" key="1">
    <citation type="submission" date="2025-05" db="UniProtKB">
        <authorList>
            <consortium name="RefSeq"/>
        </authorList>
    </citation>
    <scope>NUCLEOTIDE SEQUENCE [LARGE SCALE GENOMIC DNA]</scope>
</reference>
<evidence type="ECO:0000313" key="6">
    <source>
        <dbReference type="RefSeq" id="XP_072831965.1"/>
    </source>
</evidence>